<evidence type="ECO:0000313" key="2">
    <source>
        <dbReference type="Proteomes" id="UP000403266"/>
    </source>
</evidence>
<dbReference type="OrthoDB" id="9896836at2"/>
<dbReference type="RefSeq" id="WP_152716507.1">
    <property type="nucleotide sequence ID" value="NZ_VOSJ01000269.1"/>
</dbReference>
<name>A0A5N7N0S6_9HYPH</name>
<comment type="caution">
    <text evidence="1">The sequence shown here is derived from an EMBL/GenBank/DDBJ whole genome shotgun (WGS) entry which is preliminary data.</text>
</comment>
<reference evidence="1 2" key="1">
    <citation type="journal article" date="2019" name="Syst. Appl. Microbiol.">
        <title>Microvirga tunisiensis sp. nov., a root nodule symbiotic bacterium isolated from Lupinus micranthus and L. luteus grown in Northern Tunisia.</title>
        <authorList>
            <person name="Msaddak A."/>
            <person name="Rejili M."/>
            <person name="Duran D."/>
            <person name="Mars M."/>
            <person name="Palacios J.M."/>
            <person name="Ruiz-Argueso T."/>
            <person name="Rey L."/>
            <person name="Imperial J."/>
        </authorList>
    </citation>
    <scope>NUCLEOTIDE SEQUENCE [LARGE SCALE GENOMIC DNA]</scope>
    <source>
        <strain evidence="1 2">Lmie10</strain>
    </source>
</reference>
<sequence length="83" mass="8960">MIHNSRFQEAVQARGEGGSFEAAAREHLKSLADAGETAEQIVSQLSEVAASYASGGLQDEANTLREIVRQYQSQWAKVGVRPA</sequence>
<accession>A0A5N7N0S6</accession>
<keyword evidence="2" id="KW-1185">Reference proteome</keyword>
<dbReference type="EMBL" id="VOSK01000250">
    <property type="protein sequence ID" value="MPR29616.1"/>
    <property type="molecule type" value="Genomic_DNA"/>
</dbReference>
<evidence type="ECO:0000313" key="1">
    <source>
        <dbReference type="EMBL" id="MPR29616.1"/>
    </source>
</evidence>
<dbReference type="Proteomes" id="UP000403266">
    <property type="component" value="Unassembled WGS sequence"/>
</dbReference>
<protein>
    <submittedName>
        <fullName evidence="1">Uncharacterized protein</fullName>
    </submittedName>
</protein>
<dbReference type="AlphaFoldDB" id="A0A5N7N0S6"/>
<proteinExistence type="predicted"/>
<gene>
    <name evidence="1" type="ORF">FS320_32170</name>
</gene>
<organism evidence="1 2">
    <name type="scientific">Microvirga tunisiensis</name>
    <dbReference type="NCBI Taxonomy" id="2108360"/>
    <lineage>
        <taxon>Bacteria</taxon>
        <taxon>Pseudomonadati</taxon>
        <taxon>Pseudomonadota</taxon>
        <taxon>Alphaproteobacteria</taxon>
        <taxon>Hyphomicrobiales</taxon>
        <taxon>Methylobacteriaceae</taxon>
        <taxon>Microvirga</taxon>
    </lineage>
</organism>